<accession>A0A917YMK7</accession>
<gene>
    <name evidence="1" type="ORF">GCM10010991_29950</name>
</gene>
<evidence type="ECO:0000313" key="2">
    <source>
        <dbReference type="Proteomes" id="UP000598196"/>
    </source>
</evidence>
<proteinExistence type="predicted"/>
<reference evidence="1 2" key="1">
    <citation type="journal article" date="2014" name="Int. J. Syst. Evol. Microbiol.">
        <title>Complete genome sequence of Corynebacterium casei LMG S-19264T (=DSM 44701T), isolated from a smear-ripened cheese.</title>
        <authorList>
            <consortium name="US DOE Joint Genome Institute (JGI-PGF)"/>
            <person name="Walter F."/>
            <person name="Albersmeier A."/>
            <person name="Kalinowski J."/>
            <person name="Ruckert C."/>
        </authorList>
    </citation>
    <scope>NUCLEOTIDE SEQUENCE [LARGE SCALE GENOMIC DNA]</scope>
    <source>
        <strain evidence="1 2">CGMCC 1.7029</strain>
    </source>
</reference>
<evidence type="ECO:0000313" key="1">
    <source>
        <dbReference type="EMBL" id="GGO36270.1"/>
    </source>
</evidence>
<sequence>MKSSAARPAGPAMSSVRRMCQLCPRNGAACQPGAYLARHLSAAIAASTLEDGFEISGTLTVDDCGGTCRLAWRASTEGVWVFGDVPEGAGIETMITGTDAGASALGGASRVLAPPAELH</sequence>
<dbReference type="AlphaFoldDB" id="A0A917YMK7"/>
<protein>
    <recommendedName>
        <fullName evidence="3">Metal-binding protein</fullName>
    </recommendedName>
</protein>
<dbReference type="EMBL" id="BMLP01000007">
    <property type="protein sequence ID" value="GGO36270.1"/>
    <property type="molecule type" value="Genomic_DNA"/>
</dbReference>
<evidence type="ECO:0008006" key="3">
    <source>
        <dbReference type="Google" id="ProtNLM"/>
    </source>
</evidence>
<name>A0A917YMK7_9RHOB</name>
<organism evidence="1 2">
    <name type="scientific">Gemmobacter aquaticus</name>
    <dbReference type="NCBI Taxonomy" id="490185"/>
    <lineage>
        <taxon>Bacteria</taxon>
        <taxon>Pseudomonadati</taxon>
        <taxon>Pseudomonadota</taxon>
        <taxon>Alphaproteobacteria</taxon>
        <taxon>Rhodobacterales</taxon>
        <taxon>Paracoccaceae</taxon>
        <taxon>Gemmobacter</taxon>
    </lineage>
</organism>
<dbReference type="Proteomes" id="UP000598196">
    <property type="component" value="Unassembled WGS sequence"/>
</dbReference>
<dbReference type="RefSeq" id="WP_146287698.1">
    <property type="nucleotide sequence ID" value="NZ_BMLP01000007.1"/>
</dbReference>
<comment type="caution">
    <text evidence="1">The sequence shown here is derived from an EMBL/GenBank/DDBJ whole genome shotgun (WGS) entry which is preliminary data.</text>
</comment>
<keyword evidence="2" id="KW-1185">Reference proteome</keyword>